<evidence type="ECO:0000256" key="3">
    <source>
        <dbReference type="ARBA" id="ARBA00022982"/>
    </source>
</evidence>
<dbReference type="OrthoDB" id="2121326at2759"/>
<evidence type="ECO:0000259" key="6">
    <source>
        <dbReference type="PROSITE" id="PS51352"/>
    </source>
</evidence>
<dbReference type="InterPro" id="IPR013766">
    <property type="entry name" value="Thioredoxin_domain"/>
</dbReference>
<evidence type="ECO:0000313" key="8">
    <source>
        <dbReference type="Proteomes" id="UP001055439"/>
    </source>
</evidence>
<dbReference type="CDD" id="cd02947">
    <property type="entry name" value="TRX_family"/>
    <property type="match status" value="1"/>
</dbReference>
<dbReference type="Proteomes" id="UP001055439">
    <property type="component" value="Chromosome 4"/>
</dbReference>
<dbReference type="GO" id="GO:0015035">
    <property type="term" value="F:protein-disulfide reductase activity"/>
    <property type="evidence" value="ECO:0007669"/>
    <property type="project" value="InterPro"/>
</dbReference>
<dbReference type="PANTHER" id="PTHR45663">
    <property type="entry name" value="GEO12009P1"/>
    <property type="match status" value="1"/>
</dbReference>
<reference evidence="7" key="1">
    <citation type="submission" date="2022-05" db="EMBL/GenBank/DDBJ databases">
        <title>The Musa troglodytarum L. genome provides insights into the mechanism of non-climacteric behaviour and enrichment of carotenoids.</title>
        <authorList>
            <person name="Wang J."/>
        </authorList>
    </citation>
    <scope>NUCLEOTIDE SEQUENCE</scope>
    <source>
        <tissue evidence="7">Leaf</tissue>
    </source>
</reference>
<keyword evidence="8" id="KW-1185">Reference proteome</keyword>
<evidence type="ECO:0000256" key="2">
    <source>
        <dbReference type="ARBA" id="ARBA00022946"/>
    </source>
</evidence>
<evidence type="ECO:0000256" key="1">
    <source>
        <dbReference type="ARBA" id="ARBA00022448"/>
    </source>
</evidence>
<feature type="domain" description="Thioredoxin" evidence="6">
    <location>
        <begin position="92"/>
        <end position="263"/>
    </location>
</feature>
<dbReference type="EMBL" id="CP097506">
    <property type="protein sequence ID" value="URD99331.1"/>
    <property type="molecule type" value="Genomic_DNA"/>
</dbReference>
<dbReference type="PANTHER" id="PTHR45663:SF11">
    <property type="entry name" value="GEO12009P1"/>
    <property type="match status" value="1"/>
</dbReference>
<dbReference type="Pfam" id="PF00085">
    <property type="entry name" value="Thioredoxin"/>
    <property type="match status" value="1"/>
</dbReference>
<organism evidence="7 8">
    <name type="scientific">Musa troglodytarum</name>
    <name type="common">fe'i banana</name>
    <dbReference type="NCBI Taxonomy" id="320322"/>
    <lineage>
        <taxon>Eukaryota</taxon>
        <taxon>Viridiplantae</taxon>
        <taxon>Streptophyta</taxon>
        <taxon>Embryophyta</taxon>
        <taxon>Tracheophyta</taxon>
        <taxon>Spermatophyta</taxon>
        <taxon>Magnoliopsida</taxon>
        <taxon>Liliopsida</taxon>
        <taxon>Zingiberales</taxon>
        <taxon>Musaceae</taxon>
        <taxon>Musa</taxon>
    </lineage>
</organism>
<dbReference type="SUPFAM" id="SSF52833">
    <property type="entry name" value="Thioredoxin-like"/>
    <property type="match status" value="1"/>
</dbReference>
<accession>A0A9E7K0U2</accession>
<dbReference type="Gene3D" id="3.40.30.10">
    <property type="entry name" value="Glutaredoxin"/>
    <property type="match status" value="1"/>
</dbReference>
<evidence type="ECO:0000256" key="5">
    <source>
        <dbReference type="ARBA" id="ARBA00023284"/>
    </source>
</evidence>
<evidence type="ECO:0000256" key="4">
    <source>
        <dbReference type="ARBA" id="ARBA00023157"/>
    </source>
</evidence>
<proteinExistence type="predicted"/>
<dbReference type="GO" id="GO:0005737">
    <property type="term" value="C:cytoplasm"/>
    <property type="evidence" value="ECO:0007669"/>
    <property type="project" value="TreeGrafter"/>
</dbReference>
<keyword evidence="1" id="KW-0813">Transport</keyword>
<keyword evidence="5" id="KW-0676">Redox-active center</keyword>
<dbReference type="PROSITE" id="PS51352">
    <property type="entry name" value="THIOREDOXIN_2"/>
    <property type="match status" value="1"/>
</dbReference>
<dbReference type="AlphaFoldDB" id="A0A9E7K0U2"/>
<dbReference type="PROSITE" id="PS00194">
    <property type="entry name" value="THIOREDOXIN_1"/>
    <property type="match status" value="1"/>
</dbReference>
<dbReference type="InterPro" id="IPR005746">
    <property type="entry name" value="Thioredoxin"/>
</dbReference>
<dbReference type="NCBIfam" id="TIGR01068">
    <property type="entry name" value="thioredoxin"/>
    <property type="match status" value="1"/>
</dbReference>
<gene>
    <name evidence="7" type="ORF">MUK42_29872</name>
</gene>
<keyword evidence="2" id="KW-0809">Transit peptide</keyword>
<dbReference type="FunFam" id="3.40.30.10:FF:000001">
    <property type="entry name" value="Thioredoxin"/>
    <property type="match status" value="1"/>
</dbReference>
<sequence length="264" mass="28672">MFSILPLLFISGESSHSWLPLFDPSIPPPTSSLSFPMAATVIESFAVTRPPRGVAPASAPRAAAVAYVPSPLGRCGLGLLPRFAGLRCASLSPSPRVKPAAAAPRSRGAVVCEAQKTAVQRIGGGGLCYYEIVNYVETKLRRVEQRGYRPMRKEDNGMVPEVTKATWQSLVLDSSVPVLIDFWAPWCGPCRMIEPTVVKLAKAYEGKLKCYKLNTDENPDIATQYGIRSIPTMMIFKNGEKKDAVIGAVPESTLVTCIEKFVSR</sequence>
<evidence type="ECO:0000313" key="7">
    <source>
        <dbReference type="EMBL" id="URD99331.1"/>
    </source>
</evidence>
<protein>
    <submittedName>
        <fullName evidence="7">Thioredoxin</fullName>
    </submittedName>
</protein>
<keyword evidence="4" id="KW-1015">Disulfide bond</keyword>
<dbReference type="PRINTS" id="PR00421">
    <property type="entry name" value="THIOREDOXIN"/>
</dbReference>
<name>A0A9E7K0U2_9LILI</name>
<dbReference type="InterPro" id="IPR017937">
    <property type="entry name" value="Thioredoxin_CS"/>
</dbReference>
<keyword evidence="3" id="KW-0249">Electron transport</keyword>
<dbReference type="InterPro" id="IPR036249">
    <property type="entry name" value="Thioredoxin-like_sf"/>
</dbReference>